<evidence type="ECO:0000313" key="2">
    <source>
        <dbReference type="EMBL" id="THH13919.1"/>
    </source>
</evidence>
<name>A0A4S4LNY7_9AGAM</name>
<keyword evidence="1" id="KW-0812">Transmembrane</keyword>
<comment type="caution">
    <text evidence="2">The sequence shown here is derived from an EMBL/GenBank/DDBJ whole genome shotgun (WGS) entry which is preliminary data.</text>
</comment>
<feature type="transmembrane region" description="Helical" evidence="1">
    <location>
        <begin position="248"/>
        <end position="269"/>
    </location>
</feature>
<dbReference type="EMBL" id="SGPL01000315">
    <property type="protein sequence ID" value="THH13919.1"/>
    <property type="molecule type" value="Genomic_DNA"/>
</dbReference>
<evidence type="ECO:0000313" key="3">
    <source>
        <dbReference type="Proteomes" id="UP000310158"/>
    </source>
</evidence>
<proteinExistence type="predicted"/>
<keyword evidence="1" id="KW-1133">Transmembrane helix</keyword>
<dbReference type="Proteomes" id="UP000310158">
    <property type="component" value="Unassembled WGS sequence"/>
</dbReference>
<keyword evidence="1" id="KW-0472">Membrane</keyword>
<sequence length="360" mass="41056">MSEYHTKPYPVTDYSPNNYRQTVDSIPPGWDLYIHPQGWVYFKNRQVRVVTDEDVRIPETLKSVEQYISSFPISELDEHMEILLPHGAMPGEHGLTLVVNHSLCIASHYLDEVRTTNVCKLDPYQVNRLHRLFWNYLQGHPAHVPTPANAEQEVRDALTWYHVDNLISGSRSTVPFSKMECEDLLKILNDTQVDWQQGSISRTVFLAWLSREIWSFRDAERYGQYTIKQSNVLRADRLRTGPASVTPLVLPAYISIPLDFVINVVFFAIPRTYLAHVKAASEYHGRLSSIQARWEQYIDRIVREYQDFLLIATVLLSANVSFLAINDLSPIATAAGIVSVFASLGSIIVGVFLHVEASIQ</sequence>
<evidence type="ECO:0000256" key="1">
    <source>
        <dbReference type="SAM" id="Phobius"/>
    </source>
</evidence>
<gene>
    <name evidence="2" type="ORF">EW146_g6354</name>
</gene>
<dbReference type="OrthoDB" id="3208379at2759"/>
<accession>A0A4S4LNY7</accession>
<protein>
    <recommendedName>
        <fullName evidence="4">WW domain-containing protein</fullName>
    </recommendedName>
</protein>
<reference evidence="2 3" key="1">
    <citation type="submission" date="2019-02" db="EMBL/GenBank/DDBJ databases">
        <title>Genome sequencing of the rare red list fungi Bondarzewia mesenterica.</title>
        <authorList>
            <person name="Buettner E."/>
            <person name="Kellner H."/>
        </authorList>
    </citation>
    <scope>NUCLEOTIDE SEQUENCE [LARGE SCALE GENOMIC DNA]</scope>
    <source>
        <strain evidence="2 3">DSM 108281</strain>
    </source>
</reference>
<evidence type="ECO:0008006" key="4">
    <source>
        <dbReference type="Google" id="ProtNLM"/>
    </source>
</evidence>
<feature type="transmembrane region" description="Helical" evidence="1">
    <location>
        <begin position="308"/>
        <end position="325"/>
    </location>
</feature>
<keyword evidence="3" id="KW-1185">Reference proteome</keyword>
<feature type="transmembrane region" description="Helical" evidence="1">
    <location>
        <begin position="331"/>
        <end position="355"/>
    </location>
</feature>
<organism evidence="2 3">
    <name type="scientific">Bondarzewia mesenterica</name>
    <dbReference type="NCBI Taxonomy" id="1095465"/>
    <lineage>
        <taxon>Eukaryota</taxon>
        <taxon>Fungi</taxon>
        <taxon>Dikarya</taxon>
        <taxon>Basidiomycota</taxon>
        <taxon>Agaricomycotina</taxon>
        <taxon>Agaricomycetes</taxon>
        <taxon>Russulales</taxon>
        <taxon>Bondarzewiaceae</taxon>
        <taxon>Bondarzewia</taxon>
    </lineage>
</organism>
<dbReference type="AlphaFoldDB" id="A0A4S4LNY7"/>